<dbReference type="GO" id="GO:0006351">
    <property type="term" value="P:DNA-templated transcription"/>
    <property type="evidence" value="ECO:0007669"/>
    <property type="project" value="InterPro"/>
</dbReference>
<sequence>MEAQLHGNKPLESLFNQKQPAQHEESLFAEELGWIWGGGSLESSLDQSLPQFPDEKEPNQEPYLEADRAHSALLSDPGIDMTTALSLYKTNLDTSSPSSESSVRLEDYRMPHAYGERLPTATACTEMLEPSEPRILTVVPQTLIGDLRRLLPQELRDKVVVLYFRHVHPLCPVVDEFEFSKIYKECDDERQLFLKFDVLLFMAMIFVAFAHVENSELAKSSVSTILQGQNALLEHIKSLYNNNFTSTNPTTLTCACLLLSYWSPFNLDTQVNSRWVARAIFHARQARLEDPDYDSATMFSRRKIIWWCCVLRDRLISVGLRRFHRLHKVESRWGPVTVMDFGAEAVVPQFMTIESKRVMMAAFIWMCDLTQLISDIGTFHMDRKFQREWRDVSSTGESDHDLLLDEMILCSAYESRLKEWKARFKQAMASAMTRDSPDMSKVPLRMPQLVNLSLVADLYRPYLKPIQPESRFGAQFRTLAAAKVKEASAKVVKTVYKIFSESRVEHVPLTVTAWIALPLAVCELGWHVSGGKSSSLNISQRLDMMVSLNALAERLCGLQPTYRLLSWVSNLTSNIGQQQQQPSPSRGPKRARPGAPDIHPAHMTPHDSHGEDENPEILDLVAGAIDLSLSSDEKM</sequence>
<dbReference type="InterPro" id="IPR052761">
    <property type="entry name" value="Fungal_Detox/Toxin_TFs"/>
</dbReference>
<dbReference type="CDD" id="cd12148">
    <property type="entry name" value="fungal_TF_MHR"/>
    <property type="match status" value="1"/>
</dbReference>
<dbReference type="OrthoDB" id="5041285at2759"/>
<dbReference type="GO" id="GO:0003677">
    <property type="term" value="F:DNA binding"/>
    <property type="evidence" value="ECO:0007669"/>
    <property type="project" value="InterPro"/>
</dbReference>
<dbReference type="GO" id="GO:0008270">
    <property type="term" value="F:zinc ion binding"/>
    <property type="evidence" value="ECO:0007669"/>
    <property type="project" value="InterPro"/>
</dbReference>
<evidence type="ECO:0000313" key="4">
    <source>
        <dbReference type="EMBL" id="OAP60411.1"/>
    </source>
</evidence>
<comment type="caution">
    <text evidence="4">The sequence shown here is derived from an EMBL/GenBank/DDBJ whole genome shotgun (WGS) entry which is preliminary data.</text>
</comment>
<dbReference type="STRING" id="1367422.A0A178ZLP6"/>
<dbReference type="RefSeq" id="XP_018693778.1">
    <property type="nucleotide sequence ID" value="XM_018836925.1"/>
</dbReference>
<feature type="domain" description="Xylanolytic transcriptional activator regulatory" evidence="3">
    <location>
        <begin position="162"/>
        <end position="323"/>
    </location>
</feature>
<dbReference type="GeneID" id="30009581"/>
<keyword evidence="1" id="KW-0539">Nucleus</keyword>
<accession>A0A178ZLP6</accession>
<name>A0A178ZLP6_9EURO</name>
<dbReference type="Pfam" id="PF04082">
    <property type="entry name" value="Fungal_trans"/>
    <property type="match status" value="1"/>
</dbReference>
<evidence type="ECO:0000259" key="3">
    <source>
        <dbReference type="Pfam" id="PF04082"/>
    </source>
</evidence>
<dbReference type="AlphaFoldDB" id="A0A178ZLP6"/>
<evidence type="ECO:0000256" key="2">
    <source>
        <dbReference type="SAM" id="MobiDB-lite"/>
    </source>
</evidence>
<feature type="region of interest" description="Disordered" evidence="2">
    <location>
        <begin position="1"/>
        <end position="22"/>
    </location>
</feature>
<protein>
    <recommendedName>
        <fullName evidence="3">Xylanolytic transcriptional activator regulatory domain-containing protein</fullName>
    </recommendedName>
</protein>
<feature type="region of interest" description="Disordered" evidence="2">
    <location>
        <begin position="575"/>
        <end position="616"/>
    </location>
</feature>
<gene>
    <name evidence="4" type="ORF">AYL99_05413</name>
</gene>
<organism evidence="4 5">
    <name type="scientific">Fonsecaea erecta</name>
    <dbReference type="NCBI Taxonomy" id="1367422"/>
    <lineage>
        <taxon>Eukaryota</taxon>
        <taxon>Fungi</taxon>
        <taxon>Dikarya</taxon>
        <taxon>Ascomycota</taxon>
        <taxon>Pezizomycotina</taxon>
        <taxon>Eurotiomycetes</taxon>
        <taxon>Chaetothyriomycetidae</taxon>
        <taxon>Chaetothyriales</taxon>
        <taxon>Herpotrichiellaceae</taxon>
        <taxon>Fonsecaea</taxon>
    </lineage>
</organism>
<evidence type="ECO:0000256" key="1">
    <source>
        <dbReference type="ARBA" id="ARBA00023242"/>
    </source>
</evidence>
<reference evidence="4 5" key="1">
    <citation type="submission" date="2016-04" db="EMBL/GenBank/DDBJ databases">
        <title>Draft genome of Fonsecaea erecta CBS 125763.</title>
        <authorList>
            <person name="Weiss V.A."/>
            <person name="Vicente V.A."/>
            <person name="Raittz R.T."/>
            <person name="Moreno L.F."/>
            <person name="De Souza E.M."/>
            <person name="Pedrosa F.O."/>
            <person name="Steffens M.B."/>
            <person name="Faoro H."/>
            <person name="Tadra-Sfeir M.Z."/>
            <person name="Najafzadeh M.J."/>
            <person name="Felipe M.S."/>
            <person name="Teixeira M."/>
            <person name="Sun J."/>
            <person name="Xi L."/>
            <person name="Gomes R."/>
            <person name="De Azevedo C.M."/>
            <person name="Salgado C.G."/>
            <person name="Da Silva M.B."/>
            <person name="Nascimento M.F."/>
            <person name="Queiroz-Telles F."/>
            <person name="Attili D.S."/>
            <person name="Gorbushina A."/>
        </authorList>
    </citation>
    <scope>NUCLEOTIDE SEQUENCE [LARGE SCALE GENOMIC DNA]</scope>
    <source>
        <strain evidence="4 5">CBS 125763</strain>
    </source>
</reference>
<dbReference type="PANTHER" id="PTHR47425">
    <property type="entry name" value="FARB-RELATED"/>
    <property type="match status" value="1"/>
</dbReference>
<keyword evidence="5" id="KW-1185">Reference proteome</keyword>
<dbReference type="PANTHER" id="PTHR47425:SF2">
    <property type="entry name" value="FARB-RELATED"/>
    <property type="match status" value="1"/>
</dbReference>
<dbReference type="InterPro" id="IPR007219">
    <property type="entry name" value="XnlR_reg_dom"/>
</dbReference>
<dbReference type="Proteomes" id="UP000078343">
    <property type="component" value="Unassembled WGS sequence"/>
</dbReference>
<proteinExistence type="predicted"/>
<evidence type="ECO:0000313" key="5">
    <source>
        <dbReference type="Proteomes" id="UP000078343"/>
    </source>
</evidence>
<dbReference type="EMBL" id="LVYI01000004">
    <property type="protein sequence ID" value="OAP60411.1"/>
    <property type="molecule type" value="Genomic_DNA"/>
</dbReference>